<protein>
    <recommendedName>
        <fullName evidence="5">Peptidyl-prolyl cis-trans isomerase</fullName>
        <shortName evidence="5">PPIase</shortName>
        <ecNumber evidence="5">5.2.1.8</ecNumber>
    </recommendedName>
</protein>
<evidence type="ECO:0000313" key="7">
    <source>
        <dbReference type="EMBL" id="CDP33106.1"/>
    </source>
</evidence>
<dbReference type="InterPro" id="IPR024936">
    <property type="entry name" value="Cyclophilin-type_PPIase"/>
</dbReference>
<dbReference type="InterPro" id="IPR002130">
    <property type="entry name" value="Cyclophilin-type_PPIase_dom"/>
</dbReference>
<proteinExistence type="inferred from homology"/>
<comment type="similarity">
    <text evidence="4">Belongs to the cyclophilin-type PPIase family. PPIL3 subfamily.</text>
</comment>
<dbReference type="PIRSF" id="PIRSF001467">
    <property type="entry name" value="Peptidylpro_ismrse"/>
    <property type="match status" value="1"/>
</dbReference>
<dbReference type="AlphaFoldDB" id="A0A060T1P5"/>
<reference evidence="7" key="2">
    <citation type="submission" date="2014-06" db="EMBL/GenBank/DDBJ databases">
        <title>The complete genome of Blastobotrys (Arxula) adeninivorans LS3 - a yeast of biotechnological interest.</title>
        <authorList>
            <person name="Kunze G."/>
            <person name="Gaillardin C."/>
            <person name="Czernicka M."/>
            <person name="Durrens P."/>
            <person name="Martin T."/>
            <person name="Boer E."/>
            <person name="Gabaldon T."/>
            <person name="Cruz J."/>
            <person name="Talla E."/>
            <person name="Marck C."/>
            <person name="Goffeau A."/>
            <person name="Barbe V."/>
            <person name="Baret P."/>
            <person name="Baronian K."/>
            <person name="Beier S."/>
            <person name="Bleykasten C."/>
            <person name="Bode R."/>
            <person name="Casaregola S."/>
            <person name="Despons L."/>
            <person name="Fairhead C."/>
            <person name="Giersberg M."/>
            <person name="Gierski P."/>
            <person name="Hahnel U."/>
            <person name="Hartmann A."/>
            <person name="Jankowska D."/>
            <person name="Jubin C."/>
            <person name="Jung P."/>
            <person name="Lafontaine I."/>
            <person name="Leh-Louis V."/>
            <person name="Lemaire M."/>
            <person name="Marcet-Houben M."/>
            <person name="Mascher M."/>
            <person name="Morel G."/>
            <person name="Richard G.-F."/>
            <person name="Riechen J."/>
            <person name="Sacerdot C."/>
            <person name="Sarkar A."/>
            <person name="Savel G."/>
            <person name="Schacherer J."/>
            <person name="Sherman D."/>
            <person name="Straub M.-L."/>
            <person name="Stein N."/>
            <person name="Thierry A."/>
            <person name="Trautwein-Schult A."/>
            <person name="Westhof E."/>
            <person name="Worch S."/>
            <person name="Dujon B."/>
            <person name="Souciet J.-L."/>
            <person name="Wincker P."/>
            <person name="Scholz U."/>
            <person name="Neuveglise N."/>
        </authorList>
    </citation>
    <scope>NUCLEOTIDE SEQUENCE</scope>
    <source>
        <strain evidence="7">LS3</strain>
    </source>
</reference>
<dbReference type="InterPro" id="IPR044666">
    <property type="entry name" value="Cyclophilin_A-like"/>
</dbReference>
<evidence type="ECO:0000256" key="4">
    <source>
        <dbReference type="ARBA" id="ARBA00038286"/>
    </source>
</evidence>
<accession>A0A060T1P5</accession>
<keyword evidence="3 5" id="KW-0413">Isomerase</keyword>
<dbReference type="PROSITE" id="PS50072">
    <property type="entry name" value="CSA_PPIASE_2"/>
    <property type="match status" value="1"/>
</dbReference>
<dbReference type="Gene3D" id="2.40.100.10">
    <property type="entry name" value="Cyclophilin-like"/>
    <property type="match status" value="1"/>
</dbReference>
<dbReference type="CDD" id="cd01928">
    <property type="entry name" value="Cyclophilin_PPIL3_like"/>
    <property type="match status" value="1"/>
</dbReference>
<evidence type="ECO:0000256" key="3">
    <source>
        <dbReference type="ARBA" id="ARBA00023235"/>
    </source>
</evidence>
<dbReference type="SUPFAM" id="SSF50891">
    <property type="entry name" value="Cyclophilin-like"/>
    <property type="match status" value="1"/>
</dbReference>
<dbReference type="EMBL" id="HG937691">
    <property type="protein sequence ID" value="CDP33106.1"/>
    <property type="molecule type" value="Genomic_DNA"/>
</dbReference>
<evidence type="ECO:0000256" key="2">
    <source>
        <dbReference type="ARBA" id="ARBA00023110"/>
    </source>
</evidence>
<dbReference type="Pfam" id="PF00160">
    <property type="entry name" value="Pro_isomerase"/>
    <property type="match status" value="1"/>
</dbReference>
<organism evidence="7">
    <name type="scientific">Blastobotrys adeninivorans</name>
    <name type="common">Yeast</name>
    <name type="synonym">Arxula adeninivorans</name>
    <dbReference type="NCBI Taxonomy" id="409370"/>
    <lineage>
        <taxon>Eukaryota</taxon>
        <taxon>Fungi</taxon>
        <taxon>Dikarya</taxon>
        <taxon>Ascomycota</taxon>
        <taxon>Saccharomycotina</taxon>
        <taxon>Dipodascomycetes</taxon>
        <taxon>Dipodascales</taxon>
        <taxon>Trichomonascaceae</taxon>
        <taxon>Blastobotrys</taxon>
    </lineage>
</organism>
<evidence type="ECO:0000256" key="1">
    <source>
        <dbReference type="ARBA" id="ARBA00000971"/>
    </source>
</evidence>
<reference evidence="7" key="1">
    <citation type="submission" date="2014-02" db="EMBL/GenBank/DDBJ databases">
        <authorList>
            <person name="Genoscope - CEA"/>
        </authorList>
    </citation>
    <scope>NUCLEOTIDE SEQUENCE</scope>
    <source>
        <strain evidence="7">LS3</strain>
    </source>
</reference>
<dbReference type="GO" id="GO:0003755">
    <property type="term" value="F:peptidyl-prolyl cis-trans isomerase activity"/>
    <property type="evidence" value="ECO:0007669"/>
    <property type="project" value="UniProtKB-UniRule"/>
</dbReference>
<evidence type="ECO:0000256" key="5">
    <source>
        <dbReference type="RuleBase" id="RU363019"/>
    </source>
</evidence>
<evidence type="ECO:0000259" key="6">
    <source>
        <dbReference type="PROSITE" id="PS50072"/>
    </source>
</evidence>
<name>A0A060T1P5_BLAAD</name>
<gene>
    <name evidence="7" type="ORF">GNLVRS02_ARAD1A01870g</name>
</gene>
<comment type="catalytic activity">
    <reaction evidence="1 5">
        <text>[protein]-peptidylproline (omega=180) = [protein]-peptidylproline (omega=0)</text>
        <dbReference type="Rhea" id="RHEA:16237"/>
        <dbReference type="Rhea" id="RHEA-COMP:10747"/>
        <dbReference type="Rhea" id="RHEA-COMP:10748"/>
        <dbReference type="ChEBI" id="CHEBI:83833"/>
        <dbReference type="ChEBI" id="CHEBI:83834"/>
        <dbReference type="EC" id="5.2.1.8"/>
    </reaction>
</comment>
<dbReference type="PhylomeDB" id="A0A060T1P5"/>
<dbReference type="PANTHER" id="PTHR45625:SF2">
    <property type="entry name" value="PEPTIDYL-PROLYL CIS-TRANS ISOMERASE-LIKE 3"/>
    <property type="match status" value="1"/>
</dbReference>
<dbReference type="PRINTS" id="PR00153">
    <property type="entry name" value="CSAPPISMRASE"/>
</dbReference>
<comment type="function">
    <text evidence="5">PPIases accelerate the folding of proteins. It catalyzes the cis-trans isomerization of proline imidic peptide bonds in oligopeptides.</text>
</comment>
<feature type="domain" description="PPIase cyclophilin-type" evidence="6">
    <location>
        <begin position="4"/>
        <end position="189"/>
    </location>
</feature>
<dbReference type="InterPro" id="IPR029000">
    <property type="entry name" value="Cyclophilin-like_dom_sf"/>
</dbReference>
<dbReference type="PANTHER" id="PTHR45625">
    <property type="entry name" value="PEPTIDYL-PROLYL CIS-TRANS ISOMERASE-RELATED"/>
    <property type="match status" value="1"/>
</dbReference>
<keyword evidence="2 5" id="KW-0697">Rotamase</keyword>
<dbReference type="EC" id="5.2.1.8" evidence="5"/>
<dbReference type="GO" id="GO:0071013">
    <property type="term" value="C:catalytic step 2 spliceosome"/>
    <property type="evidence" value="ECO:0007669"/>
    <property type="project" value="TreeGrafter"/>
</dbReference>
<sequence>MPYSCTLIVLHTDAGDIKIELFCEATPKTCENFLAHCGQGTYNGTKIHRNIAGFMVQMGDPTGTGKGGDSIWGGKFKDEIKPTLRHNRRVSWCWNVNGPFTIGRLECFDHCSHYQVKTNKGIVSMANSGPDTNGSQFFITYARQVSLDGKYTIFGQVLEGSDTLDKLEEVKVDKKYRPVDPIYIKSVTIHANPLAK</sequence>